<organism evidence="2">
    <name type="scientific">uncultured Cytophagales bacterium</name>
    <dbReference type="NCBI Taxonomy" id="158755"/>
    <lineage>
        <taxon>Bacteria</taxon>
        <taxon>Pseudomonadati</taxon>
        <taxon>Bacteroidota</taxon>
        <taxon>Sphingobacteriia</taxon>
        <taxon>Sphingobacteriales</taxon>
        <taxon>environmental samples</taxon>
    </lineage>
</organism>
<evidence type="ECO:0000313" key="2">
    <source>
        <dbReference type="EMBL" id="CAA9245149.1"/>
    </source>
</evidence>
<dbReference type="Gene3D" id="1.20.5.340">
    <property type="match status" value="1"/>
</dbReference>
<reference evidence="2" key="1">
    <citation type="submission" date="2020-02" db="EMBL/GenBank/DDBJ databases">
        <authorList>
            <person name="Meier V. D."/>
        </authorList>
    </citation>
    <scope>NUCLEOTIDE SEQUENCE</scope>
    <source>
        <strain evidence="2">AVDCRST_MAG56</strain>
    </source>
</reference>
<feature type="coiled-coil region" evidence="1">
    <location>
        <begin position="3"/>
        <end position="44"/>
    </location>
</feature>
<dbReference type="SUPFAM" id="SSF57997">
    <property type="entry name" value="Tropomyosin"/>
    <property type="match status" value="1"/>
</dbReference>
<accession>A0A6J4I8F8</accession>
<proteinExistence type="predicted"/>
<sequence length="50" mass="6148">MEVRQINQKLSAWEDRRETLEERLKRTDNRLSEFERRLKVAEDQVFRNGA</sequence>
<dbReference type="AlphaFoldDB" id="A0A6J4I8F8"/>
<gene>
    <name evidence="2" type="ORF">AVDCRST_MAG56-1682</name>
</gene>
<keyword evidence="1" id="KW-0175">Coiled coil</keyword>
<dbReference type="EMBL" id="CADCTQ010000154">
    <property type="protein sequence ID" value="CAA9245149.1"/>
    <property type="molecule type" value="Genomic_DNA"/>
</dbReference>
<protein>
    <submittedName>
        <fullName evidence="2">Uncharacterized protein</fullName>
    </submittedName>
</protein>
<evidence type="ECO:0000256" key="1">
    <source>
        <dbReference type="SAM" id="Coils"/>
    </source>
</evidence>
<name>A0A6J4I8F8_9SPHI</name>